<dbReference type="Proteomes" id="UP000229459">
    <property type="component" value="Unassembled WGS sequence"/>
</dbReference>
<comment type="caution">
    <text evidence="12">The sequence shown here is derived from an EMBL/GenBank/DDBJ whole genome shotgun (WGS) entry which is preliminary data.</text>
</comment>
<gene>
    <name evidence="12" type="ORF">COX08_03170</name>
</gene>
<proteinExistence type="inferred from homology"/>
<evidence type="ECO:0000313" key="13">
    <source>
        <dbReference type="Proteomes" id="UP000229459"/>
    </source>
</evidence>
<organism evidence="12 13">
    <name type="scientific">Candidatus Beckwithbacteria bacterium CG23_combo_of_CG06-09_8_20_14_all_34_8</name>
    <dbReference type="NCBI Taxonomy" id="1974497"/>
    <lineage>
        <taxon>Bacteria</taxon>
        <taxon>Candidatus Beckwithiibacteriota</taxon>
    </lineage>
</organism>
<comment type="similarity">
    <text evidence="1 9">Belongs to the peptidase S11 family.</text>
</comment>
<keyword evidence="10" id="KW-0472">Membrane</keyword>
<keyword evidence="4" id="KW-0133">Cell shape</keyword>
<evidence type="ECO:0000256" key="9">
    <source>
        <dbReference type="RuleBase" id="RU004016"/>
    </source>
</evidence>
<feature type="active site" description="Acyl-ester intermediate" evidence="7">
    <location>
        <position position="115"/>
    </location>
</feature>
<evidence type="ECO:0000313" key="12">
    <source>
        <dbReference type="EMBL" id="PIP53041.1"/>
    </source>
</evidence>
<dbReference type="SUPFAM" id="SSF56601">
    <property type="entry name" value="beta-lactamase/transpeptidase-like"/>
    <property type="match status" value="1"/>
</dbReference>
<dbReference type="GO" id="GO:0071555">
    <property type="term" value="P:cell wall organization"/>
    <property type="evidence" value="ECO:0007669"/>
    <property type="project" value="UniProtKB-KW"/>
</dbReference>
<evidence type="ECO:0000259" key="11">
    <source>
        <dbReference type="Pfam" id="PF00768"/>
    </source>
</evidence>
<evidence type="ECO:0000256" key="4">
    <source>
        <dbReference type="ARBA" id="ARBA00022960"/>
    </source>
</evidence>
<keyword evidence="6" id="KW-0961">Cell wall biogenesis/degradation</keyword>
<feature type="domain" description="Peptidase S11 D-alanyl-D-alanine carboxypeptidase A N-terminal" evidence="11">
    <location>
        <begin position="81"/>
        <end position="304"/>
    </location>
</feature>
<dbReference type="PRINTS" id="PR00725">
    <property type="entry name" value="DADACBPTASE1"/>
</dbReference>
<dbReference type="Gene3D" id="3.40.710.10">
    <property type="entry name" value="DD-peptidase/beta-lactamase superfamily"/>
    <property type="match status" value="1"/>
</dbReference>
<evidence type="ECO:0000256" key="6">
    <source>
        <dbReference type="ARBA" id="ARBA00023316"/>
    </source>
</evidence>
<name>A0A2H0B5Z5_9BACT</name>
<keyword evidence="2" id="KW-0732">Signal</keyword>
<dbReference type="Pfam" id="PF00768">
    <property type="entry name" value="Peptidase_S11"/>
    <property type="match status" value="1"/>
</dbReference>
<dbReference type="EMBL" id="PCSR01000077">
    <property type="protein sequence ID" value="PIP53041.1"/>
    <property type="molecule type" value="Genomic_DNA"/>
</dbReference>
<evidence type="ECO:0000256" key="2">
    <source>
        <dbReference type="ARBA" id="ARBA00022729"/>
    </source>
</evidence>
<dbReference type="InterPro" id="IPR012338">
    <property type="entry name" value="Beta-lactam/transpept-like"/>
</dbReference>
<accession>A0A2H0B5Z5</accession>
<reference evidence="12 13" key="1">
    <citation type="submission" date="2017-09" db="EMBL/GenBank/DDBJ databases">
        <title>Depth-based differentiation of microbial function through sediment-hosted aquifers and enrichment of novel symbionts in the deep terrestrial subsurface.</title>
        <authorList>
            <person name="Probst A.J."/>
            <person name="Ladd B."/>
            <person name="Jarett J.K."/>
            <person name="Geller-Mcgrath D.E."/>
            <person name="Sieber C.M."/>
            <person name="Emerson J.B."/>
            <person name="Anantharaman K."/>
            <person name="Thomas B.C."/>
            <person name="Malmstrom R."/>
            <person name="Stieglmeier M."/>
            <person name="Klingl A."/>
            <person name="Woyke T."/>
            <person name="Ryan C.M."/>
            <person name="Banfield J.F."/>
        </authorList>
    </citation>
    <scope>NUCLEOTIDE SEQUENCE [LARGE SCALE GENOMIC DNA]</scope>
    <source>
        <strain evidence="12">CG23_combo_of_CG06-09_8_20_14_all_34_8</strain>
    </source>
</reference>
<keyword evidence="10" id="KW-1133">Transmembrane helix</keyword>
<dbReference type="GO" id="GO:0006508">
    <property type="term" value="P:proteolysis"/>
    <property type="evidence" value="ECO:0007669"/>
    <property type="project" value="InterPro"/>
</dbReference>
<evidence type="ECO:0000256" key="3">
    <source>
        <dbReference type="ARBA" id="ARBA00022801"/>
    </source>
</evidence>
<evidence type="ECO:0000256" key="5">
    <source>
        <dbReference type="ARBA" id="ARBA00022984"/>
    </source>
</evidence>
<dbReference type="AlphaFoldDB" id="A0A2H0B5Z5"/>
<keyword evidence="10" id="KW-0812">Transmembrane</keyword>
<keyword evidence="5" id="KW-0573">Peptidoglycan synthesis</keyword>
<sequence>MAKKNTIKKLSFKEEFRVYLKKLTKIKIYLALSLSVIIFFLTIPNTIPYPITEIPQGQPIYRQINITVPTPNAYPVNFTGVNVPYISAPSAIIVDVDSKVVLYQKNPDEKLSPASTTKMLTALVAIDQYPLDKIASISSPLRNGQVMFLQQDENISVLSLLKGLLIYSANDAAYSLANLDPNGLEGFVAKMNRQLDKYGLKDSYFLDPAGLSGGRHVSTVHDLSIIGAYLMDNKILAEMVGTKSETVTDTSGTIFHELIAIDALIDKVPGLKGIKTGWTENAGECFVSYTERDNHRIITAILGSYDRFGETTQLIEWAFANHQWQKIDVRNVYD</sequence>
<dbReference type="GO" id="GO:0009252">
    <property type="term" value="P:peptidoglycan biosynthetic process"/>
    <property type="evidence" value="ECO:0007669"/>
    <property type="project" value="UniProtKB-KW"/>
</dbReference>
<feature type="transmembrane region" description="Helical" evidence="10">
    <location>
        <begin position="26"/>
        <end position="43"/>
    </location>
</feature>
<dbReference type="InterPro" id="IPR001967">
    <property type="entry name" value="Peptidase_S11_N"/>
</dbReference>
<dbReference type="PANTHER" id="PTHR21581">
    <property type="entry name" value="D-ALANYL-D-ALANINE CARBOXYPEPTIDASE"/>
    <property type="match status" value="1"/>
</dbReference>
<feature type="active site" evidence="7">
    <location>
        <position position="168"/>
    </location>
</feature>
<evidence type="ECO:0000256" key="10">
    <source>
        <dbReference type="SAM" id="Phobius"/>
    </source>
</evidence>
<evidence type="ECO:0000256" key="7">
    <source>
        <dbReference type="PIRSR" id="PIRSR618044-1"/>
    </source>
</evidence>
<evidence type="ECO:0000256" key="1">
    <source>
        <dbReference type="ARBA" id="ARBA00007164"/>
    </source>
</evidence>
<dbReference type="GO" id="GO:0008360">
    <property type="term" value="P:regulation of cell shape"/>
    <property type="evidence" value="ECO:0007669"/>
    <property type="project" value="UniProtKB-KW"/>
</dbReference>
<dbReference type="InterPro" id="IPR018044">
    <property type="entry name" value="Peptidase_S11"/>
</dbReference>
<feature type="binding site" evidence="8">
    <location>
        <position position="275"/>
    </location>
    <ligand>
        <name>substrate</name>
    </ligand>
</feature>
<protein>
    <recommendedName>
        <fullName evidence="11">Peptidase S11 D-alanyl-D-alanine carboxypeptidase A N-terminal domain-containing protein</fullName>
    </recommendedName>
</protein>
<dbReference type="GO" id="GO:0009002">
    <property type="term" value="F:serine-type D-Ala-D-Ala carboxypeptidase activity"/>
    <property type="evidence" value="ECO:0007669"/>
    <property type="project" value="InterPro"/>
</dbReference>
<evidence type="ECO:0000256" key="8">
    <source>
        <dbReference type="PIRSR" id="PIRSR618044-2"/>
    </source>
</evidence>
<keyword evidence="3" id="KW-0378">Hydrolase</keyword>
<dbReference type="PANTHER" id="PTHR21581:SF6">
    <property type="entry name" value="TRAFFICKING PROTEIN PARTICLE COMPLEX SUBUNIT 12"/>
    <property type="match status" value="1"/>
</dbReference>
<feature type="active site" description="Proton acceptor" evidence="7">
    <location>
        <position position="118"/>
    </location>
</feature>